<comment type="similarity">
    <text evidence="2">Belongs to the PqiA family.</text>
</comment>
<dbReference type="NCBIfam" id="TIGR00155">
    <property type="entry name" value="pqiA_fam"/>
    <property type="match status" value="1"/>
</dbReference>
<comment type="subcellular location">
    <subcellularLocation>
        <location evidence="1">Cell inner membrane</location>
        <topology evidence="1">Multi-pass membrane protein</topology>
    </subcellularLocation>
</comment>
<gene>
    <name evidence="10" type="primary">pqiA</name>
    <name evidence="10" type="ORF">VA7868_00890</name>
</gene>
<dbReference type="AlphaFoldDB" id="A0A1M5WXM9"/>
<evidence type="ECO:0000256" key="1">
    <source>
        <dbReference type="ARBA" id="ARBA00004429"/>
    </source>
</evidence>
<keyword evidence="4" id="KW-0997">Cell inner membrane</keyword>
<keyword evidence="6 9" id="KW-1133">Transmembrane helix</keyword>
<evidence type="ECO:0000256" key="7">
    <source>
        <dbReference type="ARBA" id="ARBA00023136"/>
    </source>
</evidence>
<evidence type="ECO:0000256" key="5">
    <source>
        <dbReference type="ARBA" id="ARBA00022692"/>
    </source>
</evidence>
<reference evidence="10 11" key="1">
    <citation type="submission" date="2016-11" db="EMBL/GenBank/DDBJ databases">
        <authorList>
            <person name="Jaros S."/>
            <person name="Januszkiewicz K."/>
            <person name="Wedrychowicz H."/>
        </authorList>
    </citation>
    <scope>NUCLEOTIDE SEQUENCE [LARGE SCALE GENOMIC DNA]</scope>
    <source>
        <strain evidence="10 11">CECT 7868</strain>
    </source>
</reference>
<evidence type="ECO:0000313" key="10">
    <source>
        <dbReference type="EMBL" id="SHH91643.1"/>
    </source>
</evidence>
<dbReference type="PANTHER" id="PTHR30462:SF3">
    <property type="entry name" value="INTERMEMBRANE TRANSPORT PROTEIN PQIA"/>
    <property type="match status" value="1"/>
</dbReference>
<name>A0A1M5WXM9_9VIBR</name>
<keyword evidence="3" id="KW-1003">Cell membrane</keyword>
<feature type="transmembrane region" description="Helical" evidence="9">
    <location>
        <begin position="94"/>
        <end position="123"/>
    </location>
</feature>
<dbReference type="Proteomes" id="UP000184608">
    <property type="component" value="Unassembled WGS sequence"/>
</dbReference>
<dbReference type="InterPro" id="IPR051800">
    <property type="entry name" value="PqiA-PqiB_transport"/>
</dbReference>
<accession>A0A1M5WXM9</accession>
<feature type="transmembrane region" description="Helical" evidence="9">
    <location>
        <begin position="181"/>
        <end position="200"/>
    </location>
</feature>
<sequence length="463" mass="52047">MTAERISPPLIACQECGLVVEATALDEGQKLLCPRCRHRLTFRVLQPSQRVVAYSVSCLMMLILSISFPFMSFSVKGLSQEITLFHAVEMLDQFKYFLIAFVLLATVLILPAIYISLILYLYLKAGSASSHLCSERQRRRIRLLCRVLFRVEPWLMVDVFLIGVLVSLVKISSLADIGLGSSFWAFCVYSVLVVKCVSLIDRFWLWNQFIPPQPVEGVKAGDTHLDGNHTSCHVCHQINPESAGKHTGCIRCGSLLHPYHPELNLQRSWALLVTSVIFYIPANLYPMMNTVSFGSNTPTTILEGILLLWDMGSYPVAVVIFIASMFIPLAKMFILGWLFLSAKKAQSLPGKDVMQRIKIYRMTEFIGRWSMVDIFVVSLMAALVQLQNLMAVYPGPAAVSFAIVVIFTMLSAMVFDPRDLWQNPSEKDSGEHVTRDDATREHATGYHVTSSMGEFNGMKENER</sequence>
<dbReference type="OrthoDB" id="9800207at2"/>
<feature type="transmembrane region" description="Helical" evidence="9">
    <location>
        <begin position="365"/>
        <end position="386"/>
    </location>
</feature>
<dbReference type="Pfam" id="PF04403">
    <property type="entry name" value="PqiA"/>
    <property type="match status" value="2"/>
</dbReference>
<keyword evidence="11" id="KW-1185">Reference proteome</keyword>
<evidence type="ECO:0000256" key="6">
    <source>
        <dbReference type="ARBA" id="ARBA00022989"/>
    </source>
</evidence>
<dbReference type="PANTHER" id="PTHR30462">
    <property type="entry name" value="INTERMEMBRANE TRANSPORT PROTEIN PQIB-RELATED"/>
    <property type="match status" value="1"/>
</dbReference>
<feature type="region of interest" description="Disordered" evidence="8">
    <location>
        <begin position="425"/>
        <end position="463"/>
    </location>
</feature>
<dbReference type="EMBL" id="FQXZ01000007">
    <property type="protein sequence ID" value="SHH91643.1"/>
    <property type="molecule type" value="Genomic_DNA"/>
</dbReference>
<evidence type="ECO:0000313" key="11">
    <source>
        <dbReference type="Proteomes" id="UP000184608"/>
    </source>
</evidence>
<dbReference type="InterPro" id="IPR007498">
    <property type="entry name" value="PqiA-like"/>
</dbReference>
<evidence type="ECO:0000256" key="2">
    <source>
        <dbReference type="ARBA" id="ARBA00007555"/>
    </source>
</evidence>
<feature type="compositionally biased region" description="Basic and acidic residues" evidence="8">
    <location>
        <begin position="425"/>
        <end position="444"/>
    </location>
</feature>
<feature type="transmembrane region" description="Helical" evidence="9">
    <location>
        <begin position="316"/>
        <end position="340"/>
    </location>
</feature>
<dbReference type="STRING" id="1216006.VA7868_00890"/>
<dbReference type="GO" id="GO:0005886">
    <property type="term" value="C:plasma membrane"/>
    <property type="evidence" value="ECO:0007669"/>
    <property type="project" value="UniProtKB-SubCell"/>
</dbReference>
<feature type="transmembrane region" description="Helical" evidence="9">
    <location>
        <begin position="51"/>
        <end position="74"/>
    </location>
</feature>
<proteinExistence type="inferred from homology"/>
<evidence type="ECO:0000256" key="3">
    <source>
        <dbReference type="ARBA" id="ARBA00022475"/>
    </source>
</evidence>
<feature type="transmembrane region" description="Helical" evidence="9">
    <location>
        <begin position="269"/>
        <end position="288"/>
    </location>
</feature>
<evidence type="ECO:0000256" key="4">
    <source>
        <dbReference type="ARBA" id="ARBA00022519"/>
    </source>
</evidence>
<keyword evidence="5 9" id="KW-0812">Transmembrane</keyword>
<evidence type="ECO:0000256" key="9">
    <source>
        <dbReference type="SAM" id="Phobius"/>
    </source>
</evidence>
<evidence type="ECO:0000256" key="8">
    <source>
        <dbReference type="SAM" id="MobiDB-lite"/>
    </source>
</evidence>
<feature type="transmembrane region" description="Helical" evidence="9">
    <location>
        <begin position="143"/>
        <end position="169"/>
    </location>
</feature>
<protein>
    <submittedName>
        <fullName evidence="10">Paraquat-inducible protein A</fullName>
    </submittedName>
</protein>
<dbReference type="RefSeq" id="WP_084193237.1">
    <property type="nucleotide sequence ID" value="NZ_FQXZ01000007.1"/>
</dbReference>
<keyword evidence="7 9" id="KW-0472">Membrane</keyword>
<dbReference type="InterPro" id="IPR005219">
    <property type="entry name" value="PqiA-like_proteobact"/>
</dbReference>
<organism evidence="10 11">
    <name type="scientific">Vibrio aerogenes CECT 7868</name>
    <dbReference type="NCBI Taxonomy" id="1216006"/>
    <lineage>
        <taxon>Bacteria</taxon>
        <taxon>Pseudomonadati</taxon>
        <taxon>Pseudomonadota</taxon>
        <taxon>Gammaproteobacteria</taxon>
        <taxon>Vibrionales</taxon>
        <taxon>Vibrionaceae</taxon>
        <taxon>Vibrio</taxon>
    </lineage>
</organism>
<feature type="transmembrane region" description="Helical" evidence="9">
    <location>
        <begin position="392"/>
        <end position="415"/>
    </location>
</feature>